<evidence type="ECO:0000256" key="1">
    <source>
        <dbReference type="SAM" id="MobiDB-lite"/>
    </source>
</evidence>
<feature type="chain" id="PRO_5002097198" description="PsiF repeat-containing protein" evidence="2">
    <location>
        <begin position="24"/>
        <end position="109"/>
    </location>
</feature>
<proteinExistence type="predicted"/>
<protein>
    <recommendedName>
        <fullName evidence="5">PsiF repeat-containing protein</fullName>
    </recommendedName>
</protein>
<evidence type="ECO:0000313" key="4">
    <source>
        <dbReference type="Proteomes" id="UP000031368"/>
    </source>
</evidence>
<feature type="signal peptide" evidence="2">
    <location>
        <begin position="1"/>
        <end position="23"/>
    </location>
</feature>
<name>A0A0B4XGP9_9HYPH</name>
<reference evidence="3 4" key="1">
    <citation type="submission" date="2013-11" db="EMBL/GenBank/DDBJ databases">
        <title>Complete genome sequence of Rhizobium gallicum bv. gallicum R602.</title>
        <authorList>
            <person name="Bustos P."/>
            <person name="Santamaria R.I."/>
            <person name="Lozano L."/>
            <person name="Acosta J.L."/>
            <person name="Ormeno-Orrillo E."/>
            <person name="Rogel M.A."/>
            <person name="Romero D."/>
            <person name="Cevallos M.A."/>
            <person name="Martinez-Romero E."/>
            <person name="Gonzalez V."/>
        </authorList>
    </citation>
    <scope>NUCLEOTIDE SEQUENCE [LARGE SCALE GENOMIC DNA]</scope>
    <source>
        <strain evidence="3 4">R602</strain>
        <plasmid evidence="3 4">pRgalR602c</plasmid>
    </source>
</reference>
<geneLocation type="plasmid" evidence="3 4">
    <name>pRgalR602c</name>
</geneLocation>
<dbReference type="EMBL" id="CP006880">
    <property type="protein sequence ID" value="AJD45920.1"/>
    <property type="molecule type" value="Genomic_DNA"/>
</dbReference>
<dbReference type="RefSeq" id="WP_052451872.1">
    <property type="nucleotide sequence ID" value="NZ_CP006880.1"/>
</dbReference>
<keyword evidence="4" id="KW-1185">Reference proteome</keyword>
<evidence type="ECO:0000313" key="3">
    <source>
        <dbReference type="EMBL" id="AJD45920.1"/>
    </source>
</evidence>
<accession>A0A0B4XGP9</accession>
<keyword evidence="2" id="KW-0732">Signal</keyword>
<dbReference type="HOGENOM" id="CLU_2155326_0_0_5"/>
<sequence>MKHTSLALVAIGMAALTSQPSFADCVDITGSTGTEDRSGIAKDGTRAPMEGSETTQAQKNKADANAPQKEGGTLPLAKNPNLATSEQDVVAQQHGDKTAAAKAQQDKCD</sequence>
<gene>
    <name evidence="3" type="ORF">RGR602_PC01896</name>
</gene>
<keyword evidence="3" id="KW-0614">Plasmid</keyword>
<dbReference type="KEGG" id="rga:RGR602_PC01896"/>
<feature type="compositionally biased region" description="Basic and acidic residues" evidence="1">
    <location>
        <begin position="94"/>
        <end position="109"/>
    </location>
</feature>
<organism evidence="3 4">
    <name type="scientific">Rhizobium gallicum bv. gallicum R602sp</name>
    <dbReference type="NCBI Taxonomy" id="1041138"/>
    <lineage>
        <taxon>Bacteria</taxon>
        <taxon>Pseudomonadati</taxon>
        <taxon>Pseudomonadota</taxon>
        <taxon>Alphaproteobacteria</taxon>
        <taxon>Hyphomicrobiales</taxon>
        <taxon>Rhizobiaceae</taxon>
        <taxon>Rhizobium/Agrobacterium group</taxon>
        <taxon>Rhizobium</taxon>
    </lineage>
</organism>
<evidence type="ECO:0008006" key="5">
    <source>
        <dbReference type="Google" id="ProtNLM"/>
    </source>
</evidence>
<feature type="compositionally biased region" description="Basic and acidic residues" evidence="1">
    <location>
        <begin position="34"/>
        <end position="45"/>
    </location>
</feature>
<dbReference type="AlphaFoldDB" id="A0A0B4XGP9"/>
<evidence type="ECO:0000256" key="2">
    <source>
        <dbReference type="SAM" id="SignalP"/>
    </source>
</evidence>
<feature type="region of interest" description="Disordered" evidence="1">
    <location>
        <begin position="29"/>
        <end position="109"/>
    </location>
</feature>
<dbReference type="Proteomes" id="UP000031368">
    <property type="component" value="Plasmid pRgalR602c"/>
</dbReference>